<dbReference type="Proteomes" id="UP001374535">
    <property type="component" value="Chromosome 4"/>
</dbReference>
<reference evidence="2 3" key="1">
    <citation type="journal article" date="2023" name="Life. Sci Alliance">
        <title>Evolutionary insights into 3D genome organization and epigenetic landscape of Vigna mungo.</title>
        <authorList>
            <person name="Junaid A."/>
            <person name="Singh B."/>
            <person name="Bhatia S."/>
        </authorList>
    </citation>
    <scope>NUCLEOTIDE SEQUENCE [LARGE SCALE GENOMIC DNA]</scope>
    <source>
        <strain evidence="2">Urdbean</strain>
    </source>
</reference>
<sequence>MHMANLARLNGEVHLYVVHVVSEPEVIHMLQYITNDEGKVEGNDEVQKEVHEGEEDGDDVEVDGEGDGDLQEVHEGEEDGDGVQVEVEGHGHVEQLHQVEDGNVDGNVEVEVEVESLYDSDDVSVECDDDDDDRGLSDEGWKYEELLSAIDSDEEVNDSEGYGMFGTFSMPKSMVDFTWEVGTLFCRKTRYFRCSKRVSTPIGVKGRIVGE</sequence>
<evidence type="ECO:0000313" key="2">
    <source>
        <dbReference type="EMBL" id="WVZ16036.1"/>
    </source>
</evidence>
<organism evidence="2 3">
    <name type="scientific">Vigna mungo</name>
    <name type="common">Black gram</name>
    <name type="synonym">Phaseolus mungo</name>
    <dbReference type="NCBI Taxonomy" id="3915"/>
    <lineage>
        <taxon>Eukaryota</taxon>
        <taxon>Viridiplantae</taxon>
        <taxon>Streptophyta</taxon>
        <taxon>Embryophyta</taxon>
        <taxon>Tracheophyta</taxon>
        <taxon>Spermatophyta</taxon>
        <taxon>Magnoliopsida</taxon>
        <taxon>eudicotyledons</taxon>
        <taxon>Gunneridae</taxon>
        <taxon>Pentapetalae</taxon>
        <taxon>rosids</taxon>
        <taxon>fabids</taxon>
        <taxon>Fabales</taxon>
        <taxon>Fabaceae</taxon>
        <taxon>Papilionoideae</taxon>
        <taxon>50 kb inversion clade</taxon>
        <taxon>NPAAA clade</taxon>
        <taxon>indigoferoid/millettioid clade</taxon>
        <taxon>Phaseoleae</taxon>
        <taxon>Vigna</taxon>
    </lineage>
</organism>
<feature type="region of interest" description="Disordered" evidence="1">
    <location>
        <begin position="38"/>
        <end position="77"/>
    </location>
</feature>
<feature type="compositionally biased region" description="Acidic residues" evidence="1">
    <location>
        <begin position="52"/>
        <end position="77"/>
    </location>
</feature>
<dbReference type="AlphaFoldDB" id="A0AAQ3S518"/>
<evidence type="ECO:0000313" key="3">
    <source>
        <dbReference type="Proteomes" id="UP001374535"/>
    </source>
</evidence>
<keyword evidence="3" id="KW-1185">Reference proteome</keyword>
<evidence type="ECO:0000256" key="1">
    <source>
        <dbReference type="SAM" id="MobiDB-lite"/>
    </source>
</evidence>
<proteinExistence type="predicted"/>
<feature type="compositionally biased region" description="Basic and acidic residues" evidence="1">
    <location>
        <begin position="38"/>
        <end position="51"/>
    </location>
</feature>
<protein>
    <submittedName>
        <fullName evidence="2">Uncharacterized protein</fullName>
    </submittedName>
</protein>
<name>A0AAQ3S518_VIGMU</name>
<gene>
    <name evidence="2" type="ORF">V8G54_013602</name>
</gene>
<dbReference type="EMBL" id="CP144697">
    <property type="protein sequence ID" value="WVZ16036.1"/>
    <property type="molecule type" value="Genomic_DNA"/>
</dbReference>
<accession>A0AAQ3S518</accession>